<comment type="caution">
    <text evidence="2">The sequence shown here is derived from an EMBL/GenBank/DDBJ whole genome shotgun (WGS) entry which is preliminary data.</text>
</comment>
<organism evidence="2 3">
    <name type="scientific">Ureibacillus sinduriensis BLB-1 = JCM 15800</name>
    <dbReference type="NCBI Taxonomy" id="1384057"/>
    <lineage>
        <taxon>Bacteria</taxon>
        <taxon>Bacillati</taxon>
        <taxon>Bacillota</taxon>
        <taxon>Bacilli</taxon>
        <taxon>Bacillales</taxon>
        <taxon>Caryophanaceae</taxon>
        <taxon>Ureibacillus</taxon>
    </lineage>
</organism>
<dbReference type="InterPro" id="IPR016181">
    <property type="entry name" value="Acyl_CoA_acyltransferase"/>
</dbReference>
<keyword evidence="3" id="KW-1185">Reference proteome</keyword>
<dbReference type="PROSITE" id="PS51186">
    <property type="entry name" value="GNAT"/>
    <property type="match status" value="1"/>
</dbReference>
<dbReference type="InterPro" id="IPR000182">
    <property type="entry name" value="GNAT_dom"/>
</dbReference>
<evidence type="ECO:0000259" key="1">
    <source>
        <dbReference type="PROSITE" id="PS51186"/>
    </source>
</evidence>
<dbReference type="AlphaFoldDB" id="A0A0A3HS98"/>
<reference evidence="2 3" key="1">
    <citation type="submission" date="2014-02" db="EMBL/GenBank/DDBJ databases">
        <title>Draft genome sequence of Lysinibacillus sinduriensis JCM 15800.</title>
        <authorList>
            <person name="Zhang F."/>
            <person name="Wang G."/>
            <person name="Zhang L."/>
        </authorList>
    </citation>
    <scope>NUCLEOTIDE SEQUENCE [LARGE SCALE GENOMIC DNA]</scope>
    <source>
        <strain evidence="2 3">JCM 15800</strain>
    </source>
</reference>
<proteinExistence type="predicted"/>
<dbReference type="STRING" id="1384057.CD33_19065"/>
<protein>
    <submittedName>
        <fullName evidence="2">Acetyltransferase</fullName>
    </submittedName>
</protein>
<dbReference type="RefSeq" id="WP_036203518.1">
    <property type="nucleotide sequence ID" value="NZ_AVCY01000001.1"/>
</dbReference>
<evidence type="ECO:0000313" key="2">
    <source>
        <dbReference type="EMBL" id="KGR74095.1"/>
    </source>
</evidence>
<dbReference type="SUPFAM" id="SSF55729">
    <property type="entry name" value="Acyl-CoA N-acyltransferases (Nat)"/>
    <property type="match status" value="1"/>
</dbReference>
<dbReference type="OrthoDB" id="2189687at2"/>
<gene>
    <name evidence="2" type="ORF">CD33_19065</name>
</gene>
<dbReference type="GO" id="GO:0016747">
    <property type="term" value="F:acyltransferase activity, transferring groups other than amino-acyl groups"/>
    <property type="evidence" value="ECO:0007669"/>
    <property type="project" value="InterPro"/>
</dbReference>
<dbReference type="eggNOG" id="COG0456">
    <property type="taxonomic scope" value="Bacteria"/>
</dbReference>
<sequence>MLIRYKKSFEKIAMGLLSFMPSEKDVKHLMETIHSYEEKNNWHLYLWKKDEEYIGIVGVIEEDMVATVQHITVVPSYRGEGIAITMLKELLNTGQFSELNANEHTKPFIEKCLPIVEEADDSK</sequence>
<keyword evidence="2" id="KW-0808">Transferase</keyword>
<dbReference type="EMBL" id="JPVO01000055">
    <property type="protein sequence ID" value="KGR74095.1"/>
    <property type="molecule type" value="Genomic_DNA"/>
</dbReference>
<dbReference type="Gene3D" id="3.40.630.30">
    <property type="match status" value="1"/>
</dbReference>
<accession>A0A0A3HS98</accession>
<evidence type="ECO:0000313" key="3">
    <source>
        <dbReference type="Proteomes" id="UP000030408"/>
    </source>
</evidence>
<name>A0A0A3HS98_9BACL</name>
<dbReference type="Pfam" id="PF00583">
    <property type="entry name" value="Acetyltransf_1"/>
    <property type="match status" value="1"/>
</dbReference>
<dbReference type="Proteomes" id="UP000030408">
    <property type="component" value="Unassembled WGS sequence"/>
</dbReference>
<dbReference type="CDD" id="cd04301">
    <property type="entry name" value="NAT_SF"/>
    <property type="match status" value="1"/>
</dbReference>
<feature type="domain" description="N-acetyltransferase" evidence="1">
    <location>
        <begin position="3"/>
        <end position="123"/>
    </location>
</feature>